<feature type="chain" id="PRO_5012045287" evidence="1">
    <location>
        <begin position="16"/>
        <end position="57"/>
    </location>
</feature>
<name>I3EJA1_NEMP3</name>
<feature type="signal peptide" evidence="1">
    <location>
        <begin position="1"/>
        <end position="15"/>
    </location>
</feature>
<dbReference type="AlphaFoldDB" id="I3EJA1"/>
<dbReference type="Proteomes" id="UP000002872">
    <property type="component" value="Unassembled WGS sequence"/>
</dbReference>
<organism evidence="2 3">
    <name type="scientific">Nematocida parisii (strain ERTm3)</name>
    <name type="common">Nematode killer fungus</name>
    <dbReference type="NCBI Taxonomy" id="935791"/>
    <lineage>
        <taxon>Eukaryota</taxon>
        <taxon>Fungi</taxon>
        <taxon>Fungi incertae sedis</taxon>
        <taxon>Microsporidia</taxon>
        <taxon>Nematocida</taxon>
    </lineage>
</organism>
<evidence type="ECO:0000256" key="1">
    <source>
        <dbReference type="SAM" id="SignalP"/>
    </source>
</evidence>
<reference evidence="2" key="1">
    <citation type="submission" date="2011-01" db="EMBL/GenBank/DDBJ databases">
        <title>The Genome Sequence of Nematocida parisii strain ERTm3.</title>
        <authorList>
            <consortium name="The Broad Institute Genome Sequencing Platform"/>
            <consortium name="The Broad Institute Genome Sequencing Center for Infectious Disease"/>
            <person name="Cuomo C."/>
            <person name="Troemel E."/>
            <person name="Young S.K."/>
            <person name="Zeng Q."/>
            <person name="Gargeya S."/>
            <person name="Fitzgerald M."/>
            <person name="Haas B."/>
            <person name="Abouelleil A."/>
            <person name="Alvarado L."/>
            <person name="Arachchi H.M."/>
            <person name="Berlin A."/>
            <person name="Chapman S.B."/>
            <person name="Gearin G."/>
            <person name="Goldberg J."/>
            <person name="Griggs A."/>
            <person name="Gujja S."/>
            <person name="Hansen M."/>
            <person name="Heiman D."/>
            <person name="Howarth C."/>
            <person name="Larimer J."/>
            <person name="Lui A."/>
            <person name="MacDonald P.J.P."/>
            <person name="McCowen C."/>
            <person name="Montmayeur A."/>
            <person name="Murphy C."/>
            <person name="Neiman D."/>
            <person name="Pearson M."/>
            <person name="Priest M."/>
            <person name="Roberts A."/>
            <person name="Saif S."/>
            <person name="Shea T."/>
            <person name="Sisk P."/>
            <person name="Stolte C."/>
            <person name="Sykes S."/>
            <person name="Wortman J."/>
            <person name="Nusbaum C."/>
            <person name="Birren B."/>
        </authorList>
    </citation>
    <scope>NUCLEOTIDE SEQUENCE</scope>
    <source>
        <strain evidence="2">ERTm3</strain>
    </source>
</reference>
<keyword evidence="1" id="KW-0732">Signal</keyword>
<keyword evidence="3" id="KW-1185">Reference proteome</keyword>
<dbReference type="HOGENOM" id="CLU_2996981_0_0_1"/>
<dbReference type="EMBL" id="GL870876">
    <property type="protein sequence ID" value="EIJ89298.1"/>
    <property type="molecule type" value="Genomic_DNA"/>
</dbReference>
<evidence type="ECO:0000313" key="3">
    <source>
        <dbReference type="Proteomes" id="UP000002872"/>
    </source>
</evidence>
<gene>
    <name evidence="2" type="ORF">NEQG_00068</name>
</gene>
<dbReference type="VEuPathDB" id="MicrosporidiaDB:NEQG_00068"/>
<sequence length="57" mass="6196">MLFIVIIRILGCARTRSPCGTIGAEPFSKYVSLLSRGFSHLCLGACYLYSPKLIGDS</sequence>
<accession>I3EJA1</accession>
<dbReference type="InParanoid" id="I3EJA1"/>
<protein>
    <submittedName>
        <fullName evidence="2">Uncharacterized protein</fullName>
    </submittedName>
</protein>
<proteinExistence type="predicted"/>
<evidence type="ECO:0000313" key="2">
    <source>
        <dbReference type="EMBL" id="EIJ89298.1"/>
    </source>
</evidence>